<feature type="region of interest" description="Disordered" evidence="1">
    <location>
        <begin position="1"/>
        <end position="91"/>
    </location>
</feature>
<gene>
    <name evidence="2" type="ORF">PVAP13_2NG400703</name>
</gene>
<proteinExistence type="predicted"/>
<evidence type="ECO:0000313" key="3">
    <source>
        <dbReference type="Proteomes" id="UP000823388"/>
    </source>
</evidence>
<reference evidence="2" key="1">
    <citation type="submission" date="2020-05" db="EMBL/GenBank/DDBJ databases">
        <title>WGS assembly of Panicum virgatum.</title>
        <authorList>
            <person name="Lovell J.T."/>
            <person name="Jenkins J."/>
            <person name="Shu S."/>
            <person name="Juenger T.E."/>
            <person name="Schmutz J."/>
        </authorList>
    </citation>
    <scope>NUCLEOTIDE SEQUENCE</scope>
    <source>
        <strain evidence="2">AP13</strain>
    </source>
</reference>
<organism evidence="2 3">
    <name type="scientific">Panicum virgatum</name>
    <name type="common">Blackwell switchgrass</name>
    <dbReference type="NCBI Taxonomy" id="38727"/>
    <lineage>
        <taxon>Eukaryota</taxon>
        <taxon>Viridiplantae</taxon>
        <taxon>Streptophyta</taxon>
        <taxon>Embryophyta</taxon>
        <taxon>Tracheophyta</taxon>
        <taxon>Spermatophyta</taxon>
        <taxon>Magnoliopsida</taxon>
        <taxon>Liliopsida</taxon>
        <taxon>Poales</taxon>
        <taxon>Poaceae</taxon>
        <taxon>PACMAD clade</taxon>
        <taxon>Panicoideae</taxon>
        <taxon>Panicodae</taxon>
        <taxon>Paniceae</taxon>
        <taxon>Panicinae</taxon>
        <taxon>Panicum</taxon>
        <taxon>Panicum sect. Hiantes</taxon>
    </lineage>
</organism>
<dbReference type="EMBL" id="CM029040">
    <property type="protein sequence ID" value="KAG2635609.1"/>
    <property type="molecule type" value="Genomic_DNA"/>
</dbReference>
<dbReference type="Proteomes" id="UP000823388">
    <property type="component" value="Chromosome 2N"/>
</dbReference>
<keyword evidence="3" id="KW-1185">Reference proteome</keyword>
<accession>A0A8T0VVY5</accession>
<protein>
    <submittedName>
        <fullName evidence="2">Uncharacterized protein</fullName>
    </submittedName>
</protein>
<comment type="caution">
    <text evidence="2">The sequence shown here is derived from an EMBL/GenBank/DDBJ whole genome shotgun (WGS) entry which is preliminary data.</text>
</comment>
<evidence type="ECO:0000313" key="2">
    <source>
        <dbReference type="EMBL" id="KAG2635609.1"/>
    </source>
</evidence>
<name>A0A8T0VVY5_PANVG</name>
<evidence type="ECO:0000256" key="1">
    <source>
        <dbReference type="SAM" id="MobiDB-lite"/>
    </source>
</evidence>
<feature type="compositionally biased region" description="Basic and acidic residues" evidence="1">
    <location>
        <begin position="68"/>
        <end position="79"/>
    </location>
</feature>
<sequence>MPSPGGYEGASSYPPPPPPPTQGWSEDNAAASLDEFTRLFATPALDDDPSLHTPLAQLRRPARNVGPLERHSYHTDHVHAQRKSGQNGRGR</sequence>
<dbReference type="AlphaFoldDB" id="A0A8T0VVY5"/>